<dbReference type="PANTHER" id="PTHR42760:SF115">
    <property type="entry name" value="3-OXOACYL-[ACYL-CARRIER-PROTEIN] REDUCTASE FABG"/>
    <property type="match status" value="1"/>
</dbReference>
<comment type="similarity">
    <text evidence="1">Belongs to the short-chain dehydrogenases/reductases (SDR) family.</text>
</comment>
<comment type="caution">
    <text evidence="3">The sequence shown here is derived from an EMBL/GenBank/DDBJ whole genome shotgun (WGS) entry which is preliminary data.</text>
</comment>
<dbReference type="AlphaFoldDB" id="A0A926D050"/>
<dbReference type="Pfam" id="PF13561">
    <property type="entry name" value="adh_short_C2"/>
    <property type="match status" value="1"/>
</dbReference>
<evidence type="ECO:0000256" key="1">
    <source>
        <dbReference type="ARBA" id="ARBA00006484"/>
    </source>
</evidence>
<evidence type="ECO:0000313" key="4">
    <source>
        <dbReference type="Proteomes" id="UP000654279"/>
    </source>
</evidence>
<dbReference type="PANTHER" id="PTHR42760">
    <property type="entry name" value="SHORT-CHAIN DEHYDROGENASES/REDUCTASES FAMILY MEMBER"/>
    <property type="match status" value="1"/>
</dbReference>
<dbReference type="EMBL" id="JACRSO010000002">
    <property type="protein sequence ID" value="MBC8528927.1"/>
    <property type="molecule type" value="Genomic_DNA"/>
</dbReference>
<protein>
    <submittedName>
        <fullName evidence="3">SDR family oxidoreductase</fullName>
    </submittedName>
</protein>
<dbReference type="PRINTS" id="PR00080">
    <property type="entry name" value="SDRFAMILY"/>
</dbReference>
<dbReference type="PROSITE" id="PS00061">
    <property type="entry name" value="ADH_SHORT"/>
    <property type="match status" value="1"/>
</dbReference>
<reference evidence="3" key="1">
    <citation type="submission" date="2020-08" db="EMBL/GenBank/DDBJ databases">
        <title>Genome public.</title>
        <authorList>
            <person name="Liu C."/>
            <person name="Sun Q."/>
        </authorList>
    </citation>
    <scope>NUCLEOTIDE SEQUENCE</scope>
    <source>
        <strain evidence="3">NSJ-44</strain>
    </source>
</reference>
<dbReference type="InterPro" id="IPR020904">
    <property type="entry name" value="Sc_DH/Rdtase_CS"/>
</dbReference>
<keyword evidence="4" id="KW-1185">Reference proteome</keyword>
<evidence type="ECO:0000313" key="3">
    <source>
        <dbReference type="EMBL" id="MBC8528927.1"/>
    </source>
</evidence>
<keyword evidence="2" id="KW-0560">Oxidoreductase</keyword>
<dbReference type="SUPFAM" id="SSF51735">
    <property type="entry name" value="NAD(P)-binding Rossmann-fold domains"/>
    <property type="match status" value="1"/>
</dbReference>
<dbReference type="GO" id="GO:0016616">
    <property type="term" value="F:oxidoreductase activity, acting on the CH-OH group of donors, NAD or NADP as acceptor"/>
    <property type="evidence" value="ECO:0007669"/>
    <property type="project" value="TreeGrafter"/>
</dbReference>
<dbReference type="InterPro" id="IPR002347">
    <property type="entry name" value="SDR_fam"/>
</dbReference>
<dbReference type="Proteomes" id="UP000654279">
    <property type="component" value="Unassembled WGS sequence"/>
</dbReference>
<name>A0A926D050_9FIRM</name>
<gene>
    <name evidence="3" type="ORF">H8699_05760</name>
</gene>
<dbReference type="InterPro" id="IPR036291">
    <property type="entry name" value="NAD(P)-bd_dom_sf"/>
</dbReference>
<organism evidence="3 4">
    <name type="scientific">Luoshenia tenuis</name>
    <dbReference type="NCBI Taxonomy" id="2763654"/>
    <lineage>
        <taxon>Bacteria</taxon>
        <taxon>Bacillati</taxon>
        <taxon>Bacillota</taxon>
        <taxon>Clostridia</taxon>
        <taxon>Christensenellales</taxon>
        <taxon>Christensenellaceae</taxon>
        <taxon>Luoshenia</taxon>
    </lineage>
</organism>
<accession>A0A926D050</accession>
<dbReference type="GO" id="GO:0005975">
    <property type="term" value="P:carbohydrate metabolic process"/>
    <property type="evidence" value="ECO:0007669"/>
    <property type="project" value="UniProtKB-ARBA"/>
</dbReference>
<dbReference type="Gene3D" id="3.40.50.720">
    <property type="entry name" value="NAD(P)-binding Rossmann-like Domain"/>
    <property type="match status" value="1"/>
</dbReference>
<sequence length="271" mass="28713">MVPNFDVKGKVFVITGAAGILCSEMARELGELGARVAVLDLNEERAKEVAKEICDKGGDALGLKANVLDKDSLTAARDAVLEKFGTIDVLINGAGGNRPDASTSPDLSFFDMPPEALRFVFDLNLVGAILSSQVFGKVLTDKKEGNIINISSMSALRPLTNVLGYSAAKAAVSNFTAWLAGHFALNYSPNIRVNAIAPGFLLTEQNRFLLKDKETGEMTPRAKHIIGQTPMGRYGTPEELVGAIVFLASDAASFVTGTVLCIDGGFGNFAI</sequence>
<proteinExistence type="inferred from homology"/>
<dbReference type="RefSeq" id="WP_138295985.1">
    <property type="nucleotide sequence ID" value="NZ_JACRSO010000002.1"/>
</dbReference>
<dbReference type="PRINTS" id="PR00081">
    <property type="entry name" value="GDHRDH"/>
</dbReference>
<evidence type="ECO:0000256" key="2">
    <source>
        <dbReference type="ARBA" id="ARBA00023002"/>
    </source>
</evidence>
<dbReference type="FunFam" id="3.40.50.720:FF:000240">
    <property type="entry name" value="SDR family oxidoreductase"/>
    <property type="match status" value="1"/>
</dbReference>
<dbReference type="NCBIfam" id="NF006132">
    <property type="entry name" value="PRK08277.1"/>
    <property type="match status" value="1"/>
</dbReference>